<dbReference type="InterPro" id="IPR003594">
    <property type="entry name" value="HATPase_dom"/>
</dbReference>
<feature type="domain" description="Histidine kinase" evidence="4">
    <location>
        <begin position="160"/>
        <end position="377"/>
    </location>
</feature>
<dbReference type="GO" id="GO:0016301">
    <property type="term" value="F:kinase activity"/>
    <property type="evidence" value="ECO:0007669"/>
    <property type="project" value="UniProtKB-KW"/>
</dbReference>
<evidence type="ECO:0000313" key="5">
    <source>
        <dbReference type="EMBL" id="QCP14290.1"/>
    </source>
</evidence>
<evidence type="ECO:0000259" key="4">
    <source>
        <dbReference type="PROSITE" id="PS50109"/>
    </source>
</evidence>
<dbReference type="Proteomes" id="UP000298763">
    <property type="component" value="Chromosome"/>
</dbReference>
<proteinExistence type="predicted"/>
<dbReference type="SUPFAM" id="SSF47384">
    <property type="entry name" value="Homodimeric domain of signal transducing histidine kinase"/>
    <property type="match status" value="1"/>
</dbReference>
<dbReference type="EC" id="2.7.13.3" evidence="2"/>
<dbReference type="Pfam" id="PF00512">
    <property type="entry name" value="HisKA"/>
    <property type="match status" value="1"/>
</dbReference>
<keyword evidence="5" id="KW-0808">Transferase</keyword>
<dbReference type="EMBL" id="CP040017">
    <property type="protein sequence ID" value="QCP14290.1"/>
    <property type="molecule type" value="Genomic_DNA"/>
</dbReference>
<dbReference type="PANTHER" id="PTHR43547">
    <property type="entry name" value="TWO-COMPONENT HISTIDINE KINASE"/>
    <property type="match status" value="1"/>
</dbReference>
<dbReference type="InterPro" id="IPR036890">
    <property type="entry name" value="HATPase_C_sf"/>
</dbReference>
<dbReference type="SMART" id="SM00388">
    <property type="entry name" value="HisKA"/>
    <property type="match status" value="1"/>
</dbReference>
<evidence type="ECO:0000313" key="6">
    <source>
        <dbReference type="Proteomes" id="UP000298763"/>
    </source>
</evidence>
<reference evidence="5 6" key="1">
    <citation type="submission" date="2019-05" db="EMBL/GenBank/DDBJ databases">
        <title>Draft Genome Sequences of Six Type Strains of the Genus Massilia.</title>
        <authorList>
            <person name="Miess H."/>
            <person name="Frediansyhah A."/>
            <person name="Gross H."/>
        </authorList>
    </citation>
    <scope>NUCLEOTIDE SEQUENCE [LARGE SCALE GENOMIC DNA]</scope>
    <source>
        <strain evidence="5 6">DSMZ 26121</strain>
    </source>
</reference>
<dbReference type="Pfam" id="PF02518">
    <property type="entry name" value="HATPase_c"/>
    <property type="match status" value="1"/>
</dbReference>
<evidence type="ECO:0000256" key="1">
    <source>
        <dbReference type="ARBA" id="ARBA00000085"/>
    </source>
</evidence>
<sequence length="385" mass="42077">MKNSPLASFIRDNMERILQAWEDFARTIEPPALTMSDTDLRDHARQMLLVFADDLDTKQSHEESAAKAIGQGARGDGDTAAEVHAEARLLSGYTVVQLVSEYRALRASVLALWAADEDASPHTAMTDMTRFNEAVDQALAESVARYERLVKQSQNMFLAILGHDLRNPLGTLITGSSFLLQAADMPPKHVLVATRMFNSAKRMSSLINDLIDFTRTHLGPGIPIRGRQGDLAAVCGQVVNELRTCHPDRHIELSEPRTIDAFFDDGRIAQMLSNLIGNALQHGSAEGPVNVRITAGDSVSVVVNNRGPVIPPDKIASIFDPLVRIRASVGTDYTERTSLGIGLFIAREIAHAHGGRIDVASNEADGTTFTVTMPRWPDARRPKLS</sequence>
<evidence type="ECO:0000256" key="2">
    <source>
        <dbReference type="ARBA" id="ARBA00012438"/>
    </source>
</evidence>
<comment type="catalytic activity">
    <reaction evidence="1">
        <text>ATP + protein L-histidine = ADP + protein N-phospho-L-histidine.</text>
        <dbReference type="EC" id="2.7.13.3"/>
    </reaction>
</comment>
<accession>A0ABX5USQ2</accession>
<dbReference type="SUPFAM" id="SSF55874">
    <property type="entry name" value="ATPase domain of HSP90 chaperone/DNA topoisomerase II/histidine kinase"/>
    <property type="match status" value="1"/>
</dbReference>
<keyword evidence="5" id="KW-0418">Kinase</keyword>
<dbReference type="Gene3D" id="1.10.287.130">
    <property type="match status" value="1"/>
</dbReference>
<keyword evidence="6" id="KW-1185">Reference proteome</keyword>
<dbReference type="CDD" id="cd00082">
    <property type="entry name" value="HisKA"/>
    <property type="match status" value="1"/>
</dbReference>
<dbReference type="PROSITE" id="PS50109">
    <property type="entry name" value="HIS_KIN"/>
    <property type="match status" value="1"/>
</dbReference>
<protein>
    <recommendedName>
        <fullName evidence="2">histidine kinase</fullName>
        <ecNumber evidence="2">2.7.13.3</ecNumber>
    </recommendedName>
</protein>
<dbReference type="CDD" id="cd00075">
    <property type="entry name" value="HATPase"/>
    <property type="match status" value="1"/>
</dbReference>
<organism evidence="5 6">
    <name type="scientific">Pseudoduganella umbonata</name>
    <dbReference type="NCBI Taxonomy" id="864828"/>
    <lineage>
        <taxon>Bacteria</taxon>
        <taxon>Pseudomonadati</taxon>
        <taxon>Pseudomonadota</taxon>
        <taxon>Betaproteobacteria</taxon>
        <taxon>Burkholderiales</taxon>
        <taxon>Oxalobacteraceae</taxon>
        <taxon>Telluria group</taxon>
        <taxon>Pseudoduganella</taxon>
    </lineage>
</organism>
<dbReference type="InterPro" id="IPR003661">
    <property type="entry name" value="HisK_dim/P_dom"/>
</dbReference>
<dbReference type="InterPro" id="IPR036097">
    <property type="entry name" value="HisK_dim/P_sf"/>
</dbReference>
<dbReference type="InterPro" id="IPR004358">
    <property type="entry name" value="Sig_transdc_His_kin-like_C"/>
</dbReference>
<dbReference type="PRINTS" id="PR00344">
    <property type="entry name" value="BCTRLSENSOR"/>
</dbReference>
<dbReference type="SMART" id="SM00387">
    <property type="entry name" value="HATPase_c"/>
    <property type="match status" value="1"/>
</dbReference>
<dbReference type="InterPro" id="IPR005467">
    <property type="entry name" value="His_kinase_dom"/>
</dbReference>
<dbReference type="Gene3D" id="3.30.565.10">
    <property type="entry name" value="Histidine kinase-like ATPase, C-terminal domain"/>
    <property type="match status" value="1"/>
</dbReference>
<name>A0ABX5USQ2_9BURK</name>
<gene>
    <name evidence="5" type="ORF">FCL38_30640</name>
</gene>
<dbReference type="PANTHER" id="PTHR43547:SF2">
    <property type="entry name" value="HYBRID SIGNAL TRANSDUCTION HISTIDINE KINASE C"/>
    <property type="match status" value="1"/>
</dbReference>
<evidence type="ECO:0000256" key="3">
    <source>
        <dbReference type="ARBA" id="ARBA00022553"/>
    </source>
</evidence>
<keyword evidence="3" id="KW-0597">Phosphoprotein</keyword>